<feature type="region of interest" description="Disordered" evidence="1">
    <location>
        <begin position="1"/>
        <end position="101"/>
    </location>
</feature>
<evidence type="ECO:0000313" key="2">
    <source>
        <dbReference type="EMBL" id="RUS80504.1"/>
    </source>
</evidence>
<dbReference type="AlphaFoldDB" id="A0A3S0ZJQ8"/>
<protein>
    <submittedName>
        <fullName evidence="2">Uncharacterized protein</fullName>
    </submittedName>
</protein>
<name>A0A3S0ZJQ8_ELYCH</name>
<proteinExistence type="predicted"/>
<evidence type="ECO:0000256" key="1">
    <source>
        <dbReference type="SAM" id="MobiDB-lite"/>
    </source>
</evidence>
<comment type="caution">
    <text evidence="2">The sequence shown here is derived from an EMBL/GenBank/DDBJ whole genome shotgun (WGS) entry which is preliminary data.</text>
</comment>
<sequence length="274" mass="30569">MDRLKNLWWSKEENSNEDSASVVEEKSGMRGKVEEEEEEETGSLSTSGMTDSFTSGIENVVSSSRRASQSEISFQTASVESSQSDASFQAESLQGNQSDCDSSLALSQSEMVAGFRGFPEFLSRRASRSDVSSRRTSQSDFTGASRRSSRSSDLICAGAVVKGAAGQSNSGAMRYGVTSFDPYKRFDLQFVTLNDDLSNFYVTGARVWIPDPERVWRAAELLEDYKGQTTLKIQYEEAERAAELLEDYKGQTTLKIQYEEAERTIESWLRRQLT</sequence>
<feature type="compositionally biased region" description="Basic and acidic residues" evidence="1">
    <location>
        <begin position="23"/>
        <end position="33"/>
    </location>
</feature>
<accession>A0A3S0ZJQ8</accession>
<evidence type="ECO:0000313" key="3">
    <source>
        <dbReference type="Proteomes" id="UP000271974"/>
    </source>
</evidence>
<dbReference type="EMBL" id="RQTK01000387">
    <property type="protein sequence ID" value="RUS80504.1"/>
    <property type="molecule type" value="Genomic_DNA"/>
</dbReference>
<keyword evidence="3" id="KW-1185">Reference proteome</keyword>
<feature type="compositionally biased region" description="Basic and acidic residues" evidence="1">
    <location>
        <begin position="1"/>
        <end position="14"/>
    </location>
</feature>
<gene>
    <name evidence="2" type="ORF">EGW08_011725</name>
</gene>
<dbReference type="STRING" id="188477.A0A3S0ZJQ8"/>
<dbReference type="SUPFAM" id="SSF50084">
    <property type="entry name" value="Myosin S1 fragment, N-terminal domain"/>
    <property type="match status" value="1"/>
</dbReference>
<dbReference type="OrthoDB" id="6108017at2759"/>
<feature type="compositionally biased region" description="Low complexity" evidence="1">
    <location>
        <begin position="62"/>
        <end position="73"/>
    </location>
</feature>
<feature type="compositionally biased region" description="Polar residues" evidence="1">
    <location>
        <begin position="74"/>
        <end position="101"/>
    </location>
</feature>
<dbReference type="Proteomes" id="UP000271974">
    <property type="component" value="Unassembled WGS sequence"/>
</dbReference>
<reference evidence="2 3" key="1">
    <citation type="submission" date="2019-01" db="EMBL/GenBank/DDBJ databases">
        <title>A draft genome assembly of the solar-powered sea slug Elysia chlorotica.</title>
        <authorList>
            <person name="Cai H."/>
            <person name="Li Q."/>
            <person name="Fang X."/>
            <person name="Li J."/>
            <person name="Curtis N.E."/>
            <person name="Altenburger A."/>
            <person name="Shibata T."/>
            <person name="Feng M."/>
            <person name="Maeda T."/>
            <person name="Schwartz J.A."/>
            <person name="Shigenobu S."/>
            <person name="Lundholm N."/>
            <person name="Nishiyama T."/>
            <person name="Yang H."/>
            <person name="Hasebe M."/>
            <person name="Li S."/>
            <person name="Pierce S.K."/>
            <person name="Wang J."/>
        </authorList>
    </citation>
    <scope>NUCLEOTIDE SEQUENCE [LARGE SCALE GENOMIC DNA]</scope>
    <source>
        <strain evidence="2">EC2010</strain>
        <tissue evidence="2">Whole organism of an adult</tissue>
    </source>
</reference>
<feature type="compositionally biased region" description="Polar residues" evidence="1">
    <location>
        <begin position="42"/>
        <end position="61"/>
    </location>
</feature>
<organism evidence="2 3">
    <name type="scientific">Elysia chlorotica</name>
    <name type="common">Eastern emerald elysia</name>
    <name type="synonym">Sea slug</name>
    <dbReference type="NCBI Taxonomy" id="188477"/>
    <lineage>
        <taxon>Eukaryota</taxon>
        <taxon>Metazoa</taxon>
        <taxon>Spiralia</taxon>
        <taxon>Lophotrochozoa</taxon>
        <taxon>Mollusca</taxon>
        <taxon>Gastropoda</taxon>
        <taxon>Heterobranchia</taxon>
        <taxon>Euthyneura</taxon>
        <taxon>Panpulmonata</taxon>
        <taxon>Sacoglossa</taxon>
        <taxon>Placobranchoidea</taxon>
        <taxon>Plakobranchidae</taxon>
        <taxon>Elysia</taxon>
    </lineage>
</organism>